<dbReference type="NCBIfam" id="NF005127">
    <property type="entry name" value="PRK06565.1"/>
    <property type="match status" value="1"/>
</dbReference>
<dbReference type="InterPro" id="IPR023631">
    <property type="entry name" value="Amidase_dom"/>
</dbReference>
<evidence type="ECO:0000313" key="2">
    <source>
        <dbReference type="EMBL" id="MDF3844448.1"/>
    </source>
</evidence>
<feature type="domain" description="Amidase" evidence="1">
    <location>
        <begin position="25"/>
        <end position="246"/>
    </location>
</feature>
<accession>A0AAW6PA95</accession>
<dbReference type="InterPro" id="IPR036928">
    <property type="entry name" value="AS_sf"/>
</dbReference>
<name>A0AAW6PA95_9PSED</name>
<dbReference type="GO" id="GO:0004040">
    <property type="term" value="F:amidase activity"/>
    <property type="evidence" value="ECO:0007669"/>
    <property type="project" value="UniProtKB-EC"/>
</dbReference>
<dbReference type="Proteomes" id="UP001220662">
    <property type="component" value="Unassembled WGS sequence"/>
</dbReference>
<keyword evidence="2" id="KW-0378">Hydrolase</keyword>
<organism evidence="2 3">
    <name type="scientific">Pseudomonas citronellolis</name>
    <dbReference type="NCBI Taxonomy" id="53408"/>
    <lineage>
        <taxon>Bacteria</taxon>
        <taxon>Pseudomonadati</taxon>
        <taxon>Pseudomonadota</taxon>
        <taxon>Gammaproteobacteria</taxon>
        <taxon>Pseudomonadales</taxon>
        <taxon>Pseudomonadaceae</taxon>
        <taxon>Pseudomonas</taxon>
    </lineage>
</organism>
<dbReference type="Pfam" id="PF01425">
    <property type="entry name" value="Amidase"/>
    <property type="match status" value="1"/>
</dbReference>
<reference evidence="2" key="1">
    <citation type="submission" date="2023-03" db="EMBL/GenBank/DDBJ databases">
        <title>Draft assemblies of triclosan tolerant bacteria isolated from returned activated sludge.</title>
        <authorList>
            <person name="Van Hamelsveld S."/>
        </authorList>
    </citation>
    <scope>NUCLEOTIDE SEQUENCE</scope>
    <source>
        <strain evidence="2">GW210015_S63</strain>
    </source>
</reference>
<proteinExistence type="predicted"/>
<dbReference type="AlphaFoldDB" id="A0AAW6PA95"/>
<dbReference type="PANTHER" id="PTHR42678:SF11">
    <property type="entry name" value="AMIDASE FAMILY PROTEIN"/>
    <property type="match status" value="1"/>
</dbReference>
<comment type="caution">
    <text evidence="2">The sequence shown here is derived from an EMBL/GenBank/DDBJ whole genome shotgun (WGS) entry which is preliminary data.</text>
</comment>
<dbReference type="Gene3D" id="3.90.1300.10">
    <property type="entry name" value="Amidase signature (AS) domain"/>
    <property type="match status" value="1"/>
</dbReference>
<evidence type="ECO:0000259" key="1">
    <source>
        <dbReference type="Pfam" id="PF01425"/>
    </source>
</evidence>
<sequence length="569" mass="60425">MIEVTEVSIAELRDALESGRTTAVELVKAYLARIDAYDGADTPTALNAVVVRNPDALAEAEASDARRARGETLGPLDGIPYTAKDSYLVKGLTAASGSPAFKDLVAYRDAFTIGRLRAAGAICLGKTNMPPMANGGMQRGVYGRAESPYNAAYLTAPFASGSSNGAGTATAASFCAFGLAEETWSSGRGPASNNGLCAYTPSRGVISVRGNWPLTPTMDVVVPYTRSMADLLEVLDAVVAEDADKRGDLWRLQPWVPIPDVASVRPASYLELAAKADALAGKRLGVPRMFINKDEAAGTSENPGIGGPTGQRIHTRPSVIALWEQARKALEAAGAEVVEVDFPLVSNCEGDRPGAPTVFNRGIVSKEFLHDELWELSGWAFDDFLRANGDPKLNRLADVQGELIFPHDPGTLPNREGDLAAGMDEYVRMAQRGIKPWDQIATLPDGLRGLEKTRKLDLEDWMDELGLDAVLFPTVADVGPADADVNPASADIAWSNGVWVANGNLAIRHLGVPTVTVPMGVMADIGMPVGLTFAGRAYDDSALLRFAAAFESTGKRRIVPPRTPPLAQG</sequence>
<dbReference type="EC" id="3.5.1.4" evidence="2"/>
<dbReference type="RefSeq" id="WP_276215543.1">
    <property type="nucleotide sequence ID" value="NZ_JARJLR010000361.1"/>
</dbReference>
<evidence type="ECO:0000313" key="3">
    <source>
        <dbReference type="Proteomes" id="UP001220662"/>
    </source>
</evidence>
<dbReference type="EMBL" id="JARJLR010000361">
    <property type="protein sequence ID" value="MDF3844448.1"/>
    <property type="molecule type" value="Genomic_DNA"/>
</dbReference>
<gene>
    <name evidence="2" type="ORF">P3W55_22270</name>
</gene>
<protein>
    <submittedName>
        <fullName evidence="2">Amidase</fullName>
        <ecNumber evidence="2">3.5.1.4</ecNumber>
    </submittedName>
</protein>
<dbReference type="SUPFAM" id="SSF75304">
    <property type="entry name" value="Amidase signature (AS) enzymes"/>
    <property type="match status" value="1"/>
</dbReference>
<dbReference type="PANTHER" id="PTHR42678">
    <property type="entry name" value="AMIDASE"/>
    <property type="match status" value="1"/>
</dbReference>